<sequence length="318" mass="36939">MSSPVRTFLEQHPTNPVGETGYTSSSHKNWARDFASINKLYVHSFLKDDGGVGAKFENAFLDLEWRLAYEEDGINWFHTEVSNIVLAAWARYPAVIQTSHEKPLTKTQVSESVNIAYSVRRDNSRLHIAIGEFKRCLLVPHEWQQGTLRPPQQGFSRELRGYAYLYRCPQIFCFDNSTFLMLQFRATTAESIRDPDCAVDCWVFPRDNFNGLPLRWALYRLLVQGFRRCQGIWSLTPSLYNTISDRREFYNGRPLWRIGGQLYNKPWGHCRRVDPFYGAFYWTDAEGCEPQVDVAGDKIWDTLGFWEPETEQGTTFSL</sequence>
<protein>
    <submittedName>
        <fullName evidence="2">Uncharacterized protein</fullName>
    </submittedName>
</protein>
<evidence type="ECO:0000313" key="3">
    <source>
        <dbReference type="Proteomes" id="UP001201980"/>
    </source>
</evidence>
<dbReference type="AlphaFoldDB" id="A0AAD5RHK4"/>
<dbReference type="EMBL" id="JAKWBI020000585">
    <property type="protein sequence ID" value="KAJ2893603.1"/>
    <property type="molecule type" value="Genomic_DNA"/>
</dbReference>
<dbReference type="Proteomes" id="UP001201980">
    <property type="component" value="Unassembled WGS sequence"/>
</dbReference>
<keyword evidence="3" id="KW-1185">Reference proteome</keyword>
<feature type="region of interest" description="Disordered" evidence="1">
    <location>
        <begin position="1"/>
        <end position="22"/>
    </location>
</feature>
<evidence type="ECO:0000313" key="2">
    <source>
        <dbReference type="EMBL" id="KAJ2893603.1"/>
    </source>
</evidence>
<gene>
    <name evidence="2" type="ORF">MKZ38_008426</name>
</gene>
<name>A0AAD5RHK4_9PEZI</name>
<reference evidence="2" key="1">
    <citation type="submission" date="2022-07" db="EMBL/GenBank/DDBJ databases">
        <title>Draft genome sequence of Zalerion maritima ATCC 34329, a (micro)plastics degrading marine fungus.</title>
        <authorList>
            <person name="Paco A."/>
            <person name="Goncalves M.F.M."/>
            <person name="Rocha-Santos T.A.P."/>
            <person name="Alves A."/>
        </authorList>
    </citation>
    <scope>NUCLEOTIDE SEQUENCE</scope>
    <source>
        <strain evidence="2">ATCC 34329</strain>
    </source>
</reference>
<evidence type="ECO:0000256" key="1">
    <source>
        <dbReference type="SAM" id="MobiDB-lite"/>
    </source>
</evidence>
<comment type="caution">
    <text evidence="2">The sequence shown here is derived from an EMBL/GenBank/DDBJ whole genome shotgun (WGS) entry which is preliminary data.</text>
</comment>
<organism evidence="2 3">
    <name type="scientific">Zalerion maritima</name>
    <dbReference type="NCBI Taxonomy" id="339359"/>
    <lineage>
        <taxon>Eukaryota</taxon>
        <taxon>Fungi</taxon>
        <taxon>Dikarya</taxon>
        <taxon>Ascomycota</taxon>
        <taxon>Pezizomycotina</taxon>
        <taxon>Sordariomycetes</taxon>
        <taxon>Lulworthiomycetidae</taxon>
        <taxon>Lulworthiales</taxon>
        <taxon>Lulworthiaceae</taxon>
        <taxon>Zalerion</taxon>
    </lineage>
</organism>
<accession>A0AAD5RHK4</accession>
<proteinExistence type="predicted"/>